<dbReference type="InterPro" id="IPR005135">
    <property type="entry name" value="Endo/exonuclease/phosphatase"/>
</dbReference>
<keyword evidence="3" id="KW-0540">Nuclease</keyword>
<reference evidence="3 4" key="1">
    <citation type="submission" date="2018-03" db="EMBL/GenBank/DDBJ databases">
        <title>Genomic Encyclopedia of Archaeal and Bacterial Type Strains, Phase II (KMG-II): from individual species to whole genera.</title>
        <authorList>
            <person name="Goeker M."/>
        </authorList>
    </citation>
    <scope>NUCLEOTIDE SEQUENCE [LARGE SCALE GENOMIC DNA]</scope>
    <source>
        <strain evidence="3 4">DSM 19711</strain>
    </source>
</reference>
<keyword evidence="1" id="KW-1133">Transmembrane helix</keyword>
<evidence type="ECO:0000256" key="1">
    <source>
        <dbReference type="SAM" id="Phobius"/>
    </source>
</evidence>
<evidence type="ECO:0000259" key="2">
    <source>
        <dbReference type="Pfam" id="PF03372"/>
    </source>
</evidence>
<keyword evidence="1" id="KW-0472">Membrane</keyword>
<dbReference type="Pfam" id="PF03372">
    <property type="entry name" value="Exo_endo_phos"/>
    <property type="match status" value="1"/>
</dbReference>
<dbReference type="EMBL" id="PVZF01000004">
    <property type="protein sequence ID" value="PRY16149.1"/>
    <property type="molecule type" value="Genomic_DNA"/>
</dbReference>
<dbReference type="RefSeq" id="WP_106210091.1">
    <property type="nucleotide sequence ID" value="NZ_PVZF01000004.1"/>
</dbReference>
<dbReference type="GO" id="GO:0004519">
    <property type="term" value="F:endonuclease activity"/>
    <property type="evidence" value="ECO:0007669"/>
    <property type="project" value="UniProtKB-KW"/>
</dbReference>
<feature type="domain" description="Endonuclease/exonuclease/phosphatase" evidence="2">
    <location>
        <begin position="112"/>
        <end position="318"/>
    </location>
</feature>
<evidence type="ECO:0000313" key="4">
    <source>
        <dbReference type="Proteomes" id="UP000238083"/>
    </source>
</evidence>
<keyword evidence="3" id="KW-0255">Endonuclease</keyword>
<dbReference type="InterPro" id="IPR036691">
    <property type="entry name" value="Endo/exonu/phosph_ase_sf"/>
</dbReference>
<dbReference type="OrthoDB" id="2340043at2"/>
<evidence type="ECO:0000313" key="3">
    <source>
        <dbReference type="EMBL" id="PRY16149.1"/>
    </source>
</evidence>
<dbReference type="SUPFAM" id="SSF56219">
    <property type="entry name" value="DNase I-like"/>
    <property type="match status" value="1"/>
</dbReference>
<accession>A0A2T0R5X0</accession>
<dbReference type="Proteomes" id="UP000238083">
    <property type="component" value="Unassembled WGS sequence"/>
</dbReference>
<dbReference type="GO" id="GO:0004527">
    <property type="term" value="F:exonuclease activity"/>
    <property type="evidence" value="ECO:0007669"/>
    <property type="project" value="UniProtKB-KW"/>
</dbReference>
<protein>
    <submittedName>
        <fullName evidence="3">Endonuclease/exonuclease/phosphatase (EEP) superfamily protein YafD</fullName>
    </submittedName>
</protein>
<proteinExistence type="predicted"/>
<organism evidence="3 4">
    <name type="scientific">Kineococcus rhizosphaerae</name>
    <dbReference type="NCBI Taxonomy" id="559628"/>
    <lineage>
        <taxon>Bacteria</taxon>
        <taxon>Bacillati</taxon>
        <taxon>Actinomycetota</taxon>
        <taxon>Actinomycetes</taxon>
        <taxon>Kineosporiales</taxon>
        <taxon>Kineosporiaceae</taxon>
        <taxon>Kineococcus</taxon>
    </lineage>
</organism>
<feature type="transmembrane region" description="Helical" evidence="1">
    <location>
        <begin position="39"/>
        <end position="60"/>
    </location>
</feature>
<comment type="caution">
    <text evidence="3">The sequence shown here is derived from an EMBL/GenBank/DDBJ whole genome shotgun (WGS) entry which is preliminary data.</text>
</comment>
<sequence>MRNRPRRPLAATVVATGVVAAGAAVVGAPEWFGLAGQRPFLWTVPFRVPVGVGLAGLAAVTGLTGVRWRRALPAATVLAVAAAGSLGATAARGVSAGDLPVARAGDVTFLAANVLMARADPDAVARLAVDGAADAVSLPESTQPYADDVAARIEARTGTGVQVFYRRDREGGYGTALLVSQRLGEYRATGELTDGLKAVVTAEPVSGDGPVLAAAHTAAPVPQLVGDWTLEVRAVADWCARTPGALLAGDLNATLDHPGLHLRGSCVDAGEQTGTGARGTWPAKYPAVVGATIDHSLADGNRWRAVGSRVAALPGSDHRALLARWRPVDRT</sequence>
<keyword evidence="1" id="KW-0812">Transmembrane</keyword>
<keyword evidence="4" id="KW-1185">Reference proteome</keyword>
<dbReference type="Gene3D" id="3.60.10.10">
    <property type="entry name" value="Endonuclease/exonuclease/phosphatase"/>
    <property type="match status" value="1"/>
</dbReference>
<dbReference type="AlphaFoldDB" id="A0A2T0R5X0"/>
<keyword evidence="3" id="KW-0269">Exonuclease</keyword>
<gene>
    <name evidence="3" type="ORF">CLV37_104370</name>
</gene>
<keyword evidence="3" id="KW-0378">Hydrolase</keyword>
<name>A0A2T0R5X0_9ACTN</name>
<feature type="transmembrane region" description="Helical" evidence="1">
    <location>
        <begin position="72"/>
        <end position="91"/>
    </location>
</feature>